<gene>
    <name evidence="6" type="ORF">FLL45_13690</name>
</gene>
<comment type="caution">
    <text evidence="6">The sequence shown here is derived from an EMBL/GenBank/DDBJ whole genome shotgun (WGS) entry which is preliminary data.</text>
</comment>
<organism evidence="6 7">
    <name type="scientific">Aliikangiella marina</name>
    <dbReference type="NCBI Taxonomy" id="1712262"/>
    <lineage>
        <taxon>Bacteria</taxon>
        <taxon>Pseudomonadati</taxon>
        <taxon>Pseudomonadota</taxon>
        <taxon>Gammaproteobacteria</taxon>
        <taxon>Oceanospirillales</taxon>
        <taxon>Pleioneaceae</taxon>
        <taxon>Aliikangiella</taxon>
    </lineage>
</organism>
<dbReference type="PANTHER" id="PTHR47892">
    <property type="entry name" value="UNIVERSAL STRESS PROTEIN E"/>
    <property type="match status" value="1"/>
</dbReference>
<evidence type="ECO:0000259" key="5">
    <source>
        <dbReference type="Pfam" id="PF00582"/>
    </source>
</evidence>
<feature type="domain" description="UspA" evidence="5">
    <location>
        <begin position="16"/>
        <end position="161"/>
    </location>
</feature>
<dbReference type="Pfam" id="PF00582">
    <property type="entry name" value="Usp"/>
    <property type="match status" value="2"/>
</dbReference>
<evidence type="ECO:0000313" key="7">
    <source>
        <dbReference type="Proteomes" id="UP000317839"/>
    </source>
</evidence>
<dbReference type="Gene3D" id="3.40.50.12370">
    <property type="match status" value="1"/>
</dbReference>
<evidence type="ECO:0000256" key="2">
    <source>
        <dbReference type="ARBA" id="ARBA00008791"/>
    </source>
</evidence>
<evidence type="ECO:0000256" key="1">
    <source>
        <dbReference type="ARBA" id="ARBA00004496"/>
    </source>
</evidence>
<comment type="subcellular location">
    <subcellularLocation>
        <location evidence="1">Cytoplasm</location>
    </subcellularLocation>
</comment>
<evidence type="ECO:0000256" key="3">
    <source>
        <dbReference type="ARBA" id="ARBA00022490"/>
    </source>
</evidence>
<dbReference type="AlphaFoldDB" id="A0A545T9M6"/>
<accession>A0A545T9M6</accession>
<dbReference type="PANTHER" id="PTHR47892:SF1">
    <property type="entry name" value="UNIVERSAL STRESS PROTEIN E"/>
    <property type="match status" value="1"/>
</dbReference>
<dbReference type="EMBL" id="VIKR01000003">
    <property type="protein sequence ID" value="TQV73912.1"/>
    <property type="molecule type" value="Genomic_DNA"/>
</dbReference>
<comment type="function">
    <text evidence="4">Required for resistance to DNA-damaging agents.</text>
</comment>
<dbReference type="GO" id="GO:0005737">
    <property type="term" value="C:cytoplasm"/>
    <property type="evidence" value="ECO:0007669"/>
    <property type="project" value="UniProtKB-SubCell"/>
</dbReference>
<protein>
    <recommendedName>
        <fullName evidence="5">UspA domain-containing protein</fullName>
    </recommendedName>
</protein>
<evidence type="ECO:0000256" key="4">
    <source>
        <dbReference type="ARBA" id="ARBA00037131"/>
    </source>
</evidence>
<comment type="similarity">
    <text evidence="2">Belongs to the universal stress protein A family.</text>
</comment>
<sequence>MQNLMQKRGGDMYKSQNVLVVVDFRQEKHHALPRALELAKRFGSQLTVITCVYQHIVDLVPNGSGIDLERIRHEATAHYENELRDMVNPLIEAGFQVDADIHFEVLWSKSFSEGLLQYVSANNFDLVVKTAHQHGTLEKVFFTPTDWHLLRDCETNILFVKKGAWPSSTNILGAINIEDDEAHQRLNHDIVNATAAIAESCQSDGHILNVFPWAKIDLDKFKYLFDKEDQFLAIKNIHRKQVEAFVKDYPSLLDNIIIAEGLEPDETIPEIIKSTFSDLLIMGCVRRRGFAGMVIGNTVEKILDDINCEVLVLK</sequence>
<dbReference type="SUPFAM" id="SSF52402">
    <property type="entry name" value="Adenine nucleotide alpha hydrolases-like"/>
    <property type="match status" value="2"/>
</dbReference>
<evidence type="ECO:0000313" key="6">
    <source>
        <dbReference type="EMBL" id="TQV73912.1"/>
    </source>
</evidence>
<dbReference type="OrthoDB" id="239260at2"/>
<dbReference type="InterPro" id="IPR006016">
    <property type="entry name" value="UspA"/>
</dbReference>
<reference evidence="6 7" key="1">
    <citation type="submission" date="2019-06" db="EMBL/GenBank/DDBJ databases">
        <title>Draft genome of Aliikangiella marina GYP-15.</title>
        <authorList>
            <person name="Wang G."/>
        </authorList>
    </citation>
    <scope>NUCLEOTIDE SEQUENCE [LARGE SCALE GENOMIC DNA]</scope>
    <source>
        <strain evidence="6 7">GYP-15</strain>
    </source>
</reference>
<keyword evidence="7" id="KW-1185">Reference proteome</keyword>
<proteinExistence type="inferred from homology"/>
<name>A0A545T9M6_9GAMM</name>
<keyword evidence="3" id="KW-0963">Cytoplasm</keyword>
<dbReference type="Proteomes" id="UP000317839">
    <property type="component" value="Unassembled WGS sequence"/>
</dbReference>
<feature type="domain" description="UspA" evidence="5">
    <location>
        <begin position="253"/>
        <end position="314"/>
    </location>
</feature>